<dbReference type="PANTHER" id="PTHR37299:SF1">
    <property type="entry name" value="STAGE 0 SPORULATION PROTEIN A HOMOLOG"/>
    <property type="match status" value="1"/>
</dbReference>
<evidence type="ECO:0000313" key="3">
    <source>
        <dbReference type="EMBL" id="MDQ9092133.1"/>
    </source>
</evidence>
<dbReference type="Pfam" id="PF04397">
    <property type="entry name" value="LytTR"/>
    <property type="match status" value="1"/>
</dbReference>
<keyword evidence="3" id="KW-0238">DNA-binding</keyword>
<gene>
    <name evidence="3" type="ORF">RC083_11095</name>
</gene>
<dbReference type="PROSITE" id="PS50930">
    <property type="entry name" value="HTH_LYTTR"/>
    <property type="match status" value="1"/>
</dbReference>
<feature type="domain" description="HTH LytTR-type" evidence="2">
    <location>
        <begin position="139"/>
        <end position="245"/>
    </location>
</feature>
<sequence>MFTAYFNALTLINDKKFNSLLTMQVSGNRHFDGCHSANYDQLSQIDTSQFNVIFFQLTDTPEPAHIVQLIELSKQKKLVIIADDAQLANLAFEIGAVDFLITKSPSSRIRQCFEKLVHLCPLASTMEHNYQNSNARNHLIIKDVGKVRLIEIDDIIWINGAGNYVELHFWEHDKVVLHRETIKKLEQQLAPAGFIRIHRSTLVKQRAVSELAATESGDYKITLKNSVQLNLSRRYKNSLTSILERT</sequence>
<dbReference type="InterPro" id="IPR007492">
    <property type="entry name" value="LytTR_DNA-bd_dom"/>
</dbReference>
<reference evidence="3 4" key="1">
    <citation type="submission" date="2023-08" db="EMBL/GenBank/DDBJ databases">
        <title>Pseudoalteromonas haloplanktis LL1 genome.</title>
        <authorList>
            <person name="Wu S."/>
        </authorList>
    </citation>
    <scope>NUCLEOTIDE SEQUENCE [LARGE SCALE GENOMIC DNA]</scope>
    <source>
        <strain evidence="3 4">LL1</strain>
    </source>
</reference>
<dbReference type="GO" id="GO:0003677">
    <property type="term" value="F:DNA binding"/>
    <property type="evidence" value="ECO:0007669"/>
    <property type="project" value="UniProtKB-KW"/>
</dbReference>
<evidence type="ECO:0000313" key="4">
    <source>
        <dbReference type="Proteomes" id="UP001226574"/>
    </source>
</evidence>
<dbReference type="Gene3D" id="2.40.50.1020">
    <property type="entry name" value="LytTr DNA-binding domain"/>
    <property type="match status" value="1"/>
</dbReference>
<dbReference type="EMBL" id="JAVIFY010000007">
    <property type="protein sequence ID" value="MDQ9092133.1"/>
    <property type="molecule type" value="Genomic_DNA"/>
</dbReference>
<dbReference type="RefSeq" id="WP_244390017.1">
    <property type="nucleotide sequence ID" value="NZ_JAVIFY010000007.1"/>
</dbReference>
<comment type="caution">
    <text evidence="3">The sequence shown here is derived from an EMBL/GenBank/DDBJ whole genome shotgun (WGS) entry which is preliminary data.</text>
</comment>
<accession>A0ABU1BCC4</accession>
<keyword evidence="1" id="KW-0902">Two-component regulatory system</keyword>
<name>A0ABU1BCC4_PSEHA</name>
<proteinExistence type="predicted"/>
<evidence type="ECO:0000256" key="1">
    <source>
        <dbReference type="ARBA" id="ARBA00023012"/>
    </source>
</evidence>
<dbReference type="InterPro" id="IPR046947">
    <property type="entry name" value="LytR-like"/>
</dbReference>
<dbReference type="PANTHER" id="PTHR37299">
    <property type="entry name" value="TRANSCRIPTIONAL REGULATOR-RELATED"/>
    <property type="match status" value="1"/>
</dbReference>
<keyword evidence="4" id="KW-1185">Reference proteome</keyword>
<protein>
    <submittedName>
        <fullName evidence="3">LytTR family DNA-binding domain-containing protein</fullName>
    </submittedName>
</protein>
<dbReference type="Proteomes" id="UP001226574">
    <property type="component" value="Unassembled WGS sequence"/>
</dbReference>
<evidence type="ECO:0000259" key="2">
    <source>
        <dbReference type="PROSITE" id="PS50930"/>
    </source>
</evidence>
<dbReference type="SMART" id="SM00850">
    <property type="entry name" value="LytTR"/>
    <property type="match status" value="1"/>
</dbReference>
<organism evidence="3 4">
    <name type="scientific">Pseudoalteromonas haloplanktis</name>
    <name type="common">Alteromonas haloplanktis</name>
    <dbReference type="NCBI Taxonomy" id="228"/>
    <lineage>
        <taxon>Bacteria</taxon>
        <taxon>Pseudomonadati</taxon>
        <taxon>Pseudomonadota</taxon>
        <taxon>Gammaproteobacteria</taxon>
        <taxon>Alteromonadales</taxon>
        <taxon>Pseudoalteromonadaceae</taxon>
        <taxon>Pseudoalteromonas</taxon>
    </lineage>
</organism>